<proteinExistence type="predicted"/>
<dbReference type="eggNOG" id="ENOG502TAS3">
    <property type="taxonomic scope" value="Eukaryota"/>
</dbReference>
<keyword evidence="3" id="KW-1185">Reference proteome</keyword>
<dbReference type="InParanoid" id="A0A0D1DTM5"/>
<dbReference type="AlphaFoldDB" id="A0A0D1DTM5"/>
<organism evidence="2 3">
    <name type="scientific">Mycosarcoma maydis</name>
    <name type="common">Corn smut fungus</name>
    <name type="synonym">Ustilago maydis</name>
    <dbReference type="NCBI Taxonomy" id="5270"/>
    <lineage>
        <taxon>Eukaryota</taxon>
        <taxon>Fungi</taxon>
        <taxon>Dikarya</taxon>
        <taxon>Basidiomycota</taxon>
        <taxon>Ustilaginomycotina</taxon>
        <taxon>Ustilaginomycetes</taxon>
        <taxon>Ustilaginales</taxon>
        <taxon>Ustilaginaceae</taxon>
        <taxon>Mycosarcoma</taxon>
    </lineage>
</organism>
<dbReference type="OrthoDB" id="2549635at2759"/>
<dbReference type="EMBL" id="CM003160">
    <property type="protein sequence ID" value="KIS65955.1"/>
    <property type="molecule type" value="Genomic_DNA"/>
</dbReference>
<reference evidence="2 3" key="1">
    <citation type="journal article" date="2006" name="Nature">
        <title>Insights from the genome of the biotrophic fungal plant pathogen Ustilago maydis.</title>
        <authorList>
            <person name="Kamper J."/>
            <person name="Kahmann R."/>
            <person name="Bolker M."/>
            <person name="Ma L.J."/>
            <person name="Brefort T."/>
            <person name="Saville B.J."/>
            <person name="Banuett F."/>
            <person name="Kronstad J.W."/>
            <person name="Gold S.E."/>
            <person name="Muller O."/>
            <person name="Perlin M.H."/>
            <person name="Wosten H.A."/>
            <person name="de Vries R."/>
            <person name="Ruiz-Herrera J."/>
            <person name="Reynaga-Pena C.G."/>
            <person name="Snetselaar K."/>
            <person name="McCann M."/>
            <person name="Perez-Martin J."/>
            <person name="Feldbrugge M."/>
            <person name="Basse C.W."/>
            <person name="Steinberg G."/>
            <person name="Ibeas J.I."/>
            <person name="Holloman W."/>
            <person name="Guzman P."/>
            <person name="Farman M."/>
            <person name="Stajich J.E."/>
            <person name="Sentandreu R."/>
            <person name="Gonzalez-Prieto J.M."/>
            <person name="Kennell J.C."/>
            <person name="Molina L."/>
            <person name="Schirawski J."/>
            <person name="Mendoza-Mendoza A."/>
            <person name="Greilinger D."/>
            <person name="Munch K."/>
            <person name="Rossel N."/>
            <person name="Scherer M."/>
            <person name="Vranes M."/>
            <person name="Ladendorf O."/>
            <person name="Vincon V."/>
            <person name="Fuchs U."/>
            <person name="Sandrock B."/>
            <person name="Meng S."/>
            <person name="Ho E.C."/>
            <person name="Cahill M.J."/>
            <person name="Boyce K.J."/>
            <person name="Klose J."/>
            <person name="Klosterman S.J."/>
            <person name="Deelstra H.J."/>
            <person name="Ortiz-Castellanos L."/>
            <person name="Li W."/>
            <person name="Sanchez-Alonso P."/>
            <person name="Schreier P.H."/>
            <person name="Hauser-Hahn I."/>
            <person name="Vaupel M."/>
            <person name="Koopmann E."/>
            <person name="Friedrich G."/>
            <person name="Voss H."/>
            <person name="Schluter T."/>
            <person name="Margolis J."/>
            <person name="Platt D."/>
            <person name="Swimmer C."/>
            <person name="Gnirke A."/>
            <person name="Chen F."/>
            <person name="Vysotskaia V."/>
            <person name="Mannhaupt G."/>
            <person name="Guldener U."/>
            <person name="Munsterkotter M."/>
            <person name="Haase D."/>
            <person name="Oesterheld M."/>
            <person name="Mewes H.W."/>
            <person name="Mauceli E.W."/>
            <person name="DeCaprio D."/>
            <person name="Wade C.M."/>
            <person name="Butler J."/>
            <person name="Young S."/>
            <person name="Jaffe D.B."/>
            <person name="Calvo S."/>
            <person name="Nusbaum C."/>
            <person name="Galagan J."/>
            <person name="Birren B.W."/>
        </authorList>
    </citation>
    <scope>NUCLEOTIDE SEQUENCE [LARGE SCALE GENOMIC DNA]</scope>
    <source>
        <strain evidence="3">DSM 14603 / FGSC 9021 / UM521</strain>
    </source>
</reference>
<dbReference type="VEuPathDB" id="FungiDB:UMAG_11597"/>
<evidence type="ECO:0000313" key="3">
    <source>
        <dbReference type="Proteomes" id="UP000000561"/>
    </source>
</evidence>
<accession>A0A0D1DTM5</accession>
<dbReference type="KEGG" id="uma:UMAG_11597"/>
<sequence length="558" mass="62963">MFLPRKLQKRSNASRTTHQNTAQPAVYGSTDHVVEVDPDVGSNNKAQALEDSTLIDLQNNTFIGQSSVSPLQSQRSTAEAAKLDRLVDFLYMRLSPLNSSASDLNQSEEEKKSIAELDRSILVNAEALREPDEVSLYYTTPFRARKPATVHLARLLVLVPRLATRCKSISLLNDALQLLAQRSAVNWFVVHSHACLLEWLPPYIRFKDSVSTFSSPSVWSLQLAPLLVYVESLPPRVRTRSEAAAYLYQTMCCHSHDYPGFQNSGIIVSVLEPSIVDQHLMTSHNSSLPASILEGKWTSGRAFFLLNSEQHVRDLCRTHPWDFFARAAVKAEHKRIKLIHDPFEPIRCLSWADWVDMKEQYSTYKELVKEAIQTQSSTQDDVQSNVDRTSIGARAVHDERKKQYTTDFSKNHNGSGRATECNKWYRGSILLLSLQSTPDASAALAVPPFDSPSQITTAFLNQHLKPRLEQRVPEAVSYIHPRQLPSASFSSVEGTVEVVIRTAHPSFADQLLTQFHQLRRMDELAEDRYWSDMPDKPRSRAFGRMCRLGASFTQTGPN</sequence>
<name>A0A0D1DTM5_MYCMD</name>
<feature type="region of interest" description="Disordered" evidence="1">
    <location>
        <begin position="1"/>
        <end position="30"/>
    </location>
</feature>
<dbReference type="RefSeq" id="XP_011392505.1">
    <property type="nucleotide sequence ID" value="XM_011394203.1"/>
</dbReference>
<protein>
    <submittedName>
        <fullName evidence="2">Uncharacterized protein</fullName>
    </submittedName>
</protein>
<feature type="compositionally biased region" description="Polar residues" evidence="1">
    <location>
        <begin position="10"/>
        <end position="23"/>
    </location>
</feature>
<dbReference type="Proteomes" id="UP000000561">
    <property type="component" value="Chromosome 21"/>
</dbReference>
<evidence type="ECO:0000256" key="1">
    <source>
        <dbReference type="SAM" id="MobiDB-lite"/>
    </source>
</evidence>
<evidence type="ECO:0000313" key="2">
    <source>
        <dbReference type="EMBL" id="KIS65955.1"/>
    </source>
</evidence>
<gene>
    <name evidence="2" type="ORF">UMAG_11597</name>
</gene>
<dbReference type="GeneID" id="23567462"/>